<feature type="compositionally biased region" description="Low complexity" evidence="1">
    <location>
        <begin position="70"/>
        <end position="79"/>
    </location>
</feature>
<dbReference type="WBParaSite" id="sdigi.contig428.g8244.t1">
    <property type="protein sequence ID" value="sdigi.contig428.g8244.t1"/>
    <property type="gene ID" value="sdigi.contig428.g8244"/>
</dbReference>
<proteinExistence type="predicted"/>
<name>A0A915PTR3_9BILA</name>
<evidence type="ECO:0000313" key="2">
    <source>
        <dbReference type="Proteomes" id="UP000887581"/>
    </source>
</evidence>
<feature type="compositionally biased region" description="Basic residues" evidence="1">
    <location>
        <begin position="57"/>
        <end position="69"/>
    </location>
</feature>
<evidence type="ECO:0000256" key="1">
    <source>
        <dbReference type="SAM" id="MobiDB-lite"/>
    </source>
</evidence>
<protein>
    <submittedName>
        <fullName evidence="3">Uncharacterized protein</fullName>
    </submittedName>
</protein>
<sequence length="120" mass="13981">MTLLLVIIDNKYYISHIAATDIGTTTVATLNIQPIIASDEQRAGTSREYSGLSAYNRLRHSERQRRRYKQMLQQRQKQQLQKDHSDGTNDEKFFDTLRRPLNINGVIRNKLKAHHRVGTF</sequence>
<feature type="compositionally biased region" description="Basic and acidic residues" evidence="1">
    <location>
        <begin position="80"/>
        <end position="93"/>
    </location>
</feature>
<organism evidence="2 3">
    <name type="scientific">Setaria digitata</name>
    <dbReference type="NCBI Taxonomy" id="48799"/>
    <lineage>
        <taxon>Eukaryota</taxon>
        <taxon>Metazoa</taxon>
        <taxon>Ecdysozoa</taxon>
        <taxon>Nematoda</taxon>
        <taxon>Chromadorea</taxon>
        <taxon>Rhabditida</taxon>
        <taxon>Spirurina</taxon>
        <taxon>Spiruromorpha</taxon>
        <taxon>Filarioidea</taxon>
        <taxon>Setariidae</taxon>
        <taxon>Setaria</taxon>
    </lineage>
</organism>
<accession>A0A915PTR3</accession>
<feature type="region of interest" description="Disordered" evidence="1">
    <location>
        <begin position="40"/>
        <end position="93"/>
    </location>
</feature>
<reference evidence="3" key="1">
    <citation type="submission" date="2022-11" db="UniProtKB">
        <authorList>
            <consortium name="WormBaseParasite"/>
        </authorList>
    </citation>
    <scope>IDENTIFICATION</scope>
</reference>
<dbReference type="AlphaFoldDB" id="A0A915PTR3"/>
<dbReference type="Proteomes" id="UP000887581">
    <property type="component" value="Unplaced"/>
</dbReference>
<keyword evidence="2" id="KW-1185">Reference proteome</keyword>
<evidence type="ECO:0000313" key="3">
    <source>
        <dbReference type="WBParaSite" id="sdigi.contig428.g8244.t1"/>
    </source>
</evidence>